<evidence type="ECO:0000256" key="10">
    <source>
        <dbReference type="RuleBase" id="RU365097"/>
    </source>
</evidence>
<dbReference type="PANTHER" id="PTHR30406">
    <property type="entry name" value="SULFATE TRANSPORT SYSTEM PERMEASE PROTEIN"/>
    <property type="match status" value="1"/>
</dbReference>
<feature type="transmembrane region" description="Helical" evidence="10">
    <location>
        <begin position="139"/>
        <end position="157"/>
    </location>
</feature>
<dbReference type="NCBIfam" id="TIGR00969">
    <property type="entry name" value="3a0106s02"/>
    <property type="match status" value="1"/>
</dbReference>
<keyword evidence="7" id="KW-0764">Sulfate transport</keyword>
<evidence type="ECO:0000256" key="5">
    <source>
        <dbReference type="ARBA" id="ARBA00022692"/>
    </source>
</evidence>
<organism evidence="12 13">
    <name type="scientific">Paenibacillus phyllosphaerae</name>
    <dbReference type="NCBI Taxonomy" id="274593"/>
    <lineage>
        <taxon>Bacteria</taxon>
        <taxon>Bacillati</taxon>
        <taxon>Bacillota</taxon>
        <taxon>Bacilli</taxon>
        <taxon>Bacillales</taxon>
        <taxon>Paenibacillaceae</taxon>
        <taxon>Paenibacillus</taxon>
    </lineage>
</organism>
<keyword evidence="4 10" id="KW-0500">Molybdenum</keyword>
<dbReference type="SUPFAM" id="SSF161098">
    <property type="entry name" value="MetI-like"/>
    <property type="match status" value="1"/>
</dbReference>
<dbReference type="InterPro" id="IPR011865">
    <property type="entry name" value="CysT_permease"/>
</dbReference>
<feature type="transmembrane region" description="Helical" evidence="10">
    <location>
        <begin position="54"/>
        <end position="84"/>
    </location>
</feature>
<accession>A0A7W5B1Y2</accession>
<evidence type="ECO:0000256" key="6">
    <source>
        <dbReference type="ARBA" id="ARBA00022989"/>
    </source>
</evidence>
<dbReference type="GO" id="GO:0015098">
    <property type="term" value="F:molybdate ion transmembrane transporter activity"/>
    <property type="evidence" value="ECO:0007669"/>
    <property type="project" value="UniProtKB-UniRule"/>
</dbReference>
<dbReference type="CDD" id="cd06261">
    <property type="entry name" value="TM_PBP2"/>
    <property type="match status" value="1"/>
</dbReference>
<comment type="function">
    <text evidence="9">Part of the ABC transporter complex CysAWTP (TC 3.A.1.6.1) involved in sulfate/thiosulfate import. Probably responsible for the translocation of the substrate across the membrane.</text>
</comment>
<dbReference type="InterPro" id="IPR000515">
    <property type="entry name" value="MetI-like"/>
</dbReference>
<name>A0A7W5B1Y2_9BACL</name>
<dbReference type="Gene3D" id="1.10.3720.10">
    <property type="entry name" value="MetI-like"/>
    <property type="match status" value="1"/>
</dbReference>
<reference evidence="12 13" key="1">
    <citation type="submission" date="2020-08" db="EMBL/GenBank/DDBJ databases">
        <title>Genomic Encyclopedia of Type Strains, Phase III (KMG-III): the genomes of soil and plant-associated and newly described type strains.</title>
        <authorList>
            <person name="Whitman W."/>
        </authorList>
    </citation>
    <scope>NUCLEOTIDE SEQUENCE [LARGE SCALE GENOMIC DNA]</scope>
    <source>
        <strain evidence="12 13">CECT 5862</strain>
    </source>
</reference>
<comment type="caution">
    <text evidence="12">The sequence shown here is derived from an EMBL/GenBank/DDBJ whole genome shotgun (WGS) entry which is preliminary data.</text>
</comment>
<feature type="transmembrane region" description="Helical" evidence="10">
    <location>
        <begin position="244"/>
        <end position="264"/>
    </location>
</feature>
<evidence type="ECO:0000256" key="7">
    <source>
        <dbReference type="ARBA" id="ARBA00023032"/>
    </source>
</evidence>
<gene>
    <name evidence="12" type="ORF">FHS18_005042</name>
</gene>
<evidence type="ECO:0000256" key="2">
    <source>
        <dbReference type="ARBA" id="ARBA00011779"/>
    </source>
</evidence>
<evidence type="ECO:0000256" key="3">
    <source>
        <dbReference type="ARBA" id="ARBA00022448"/>
    </source>
</evidence>
<evidence type="ECO:0000313" key="12">
    <source>
        <dbReference type="EMBL" id="MBB3112940.1"/>
    </source>
</evidence>
<keyword evidence="5 10" id="KW-0812">Transmembrane</keyword>
<keyword evidence="6 10" id="KW-1133">Transmembrane helix</keyword>
<evidence type="ECO:0000313" key="13">
    <source>
        <dbReference type="Proteomes" id="UP000570361"/>
    </source>
</evidence>
<keyword evidence="3 10" id="KW-0813">Transport</keyword>
<feature type="transmembrane region" description="Helical" evidence="10">
    <location>
        <begin position="96"/>
        <end position="119"/>
    </location>
</feature>
<feature type="domain" description="ABC transmembrane type-1" evidence="11">
    <location>
        <begin position="58"/>
        <end position="261"/>
    </location>
</feature>
<dbReference type="PANTHER" id="PTHR30406:SF8">
    <property type="entry name" value="SULFATE TRANSPORT SYSTEM PERMEASE PROTEIN CYST"/>
    <property type="match status" value="1"/>
</dbReference>
<dbReference type="GO" id="GO:0005886">
    <property type="term" value="C:plasma membrane"/>
    <property type="evidence" value="ECO:0007669"/>
    <property type="project" value="UniProtKB-SubCell"/>
</dbReference>
<dbReference type="EMBL" id="JACHXK010000015">
    <property type="protein sequence ID" value="MBB3112940.1"/>
    <property type="molecule type" value="Genomic_DNA"/>
</dbReference>
<feature type="transmembrane region" description="Helical" evidence="10">
    <location>
        <begin position="12"/>
        <end position="34"/>
    </location>
</feature>
<dbReference type="Pfam" id="PF00528">
    <property type="entry name" value="BPD_transp_1"/>
    <property type="match status" value="1"/>
</dbReference>
<protein>
    <recommendedName>
        <fullName evidence="10">Molybdenum transport system permease</fullName>
    </recommendedName>
</protein>
<comment type="subunit">
    <text evidence="2">The complex is composed of two ATP-binding proteins (CysA), two transmembrane proteins (CysT and CysW) and a solute-binding protein (CysP).</text>
</comment>
<dbReference type="PROSITE" id="PS50928">
    <property type="entry name" value="ABC_TM1"/>
    <property type="match status" value="1"/>
</dbReference>
<evidence type="ECO:0000259" key="11">
    <source>
        <dbReference type="PROSITE" id="PS50928"/>
    </source>
</evidence>
<dbReference type="InterPro" id="IPR035906">
    <property type="entry name" value="MetI-like_sf"/>
</dbReference>
<evidence type="ECO:0000256" key="9">
    <source>
        <dbReference type="ARBA" id="ARBA00025323"/>
    </source>
</evidence>
<comment type="subcellular location">
    <subcellularLocation>
        <location evidence="10">Cell membrane</location>
        <topology evidence="10">Multi-pass membrane protein</topology>
    </subcellularLocation>
    <subcellularLocation>
        <location evidence="1">Membrane</location>
        <topology evidence="1">Multi-pass membrane protein</topology>
    </subcellularLocation>
</comment>
<keyword evidence="13" id="KW-1185">Reference proteome</keyword>
<comment type="similarity">
    <text evidence="10">Belongs to the binding-protein-dependent transport system permease family. CysTW subfamily.</text>
</comment>
<evidence type="ECO:0000256" key="8">
    <source>
        <dbReference type="ARBA" id="ARBA00023136"/>
    </source>
</evidence>
<dbReference type="AlphaFoldDB" id="A0A7W5B1Y2"/>
<keyword evidence="8 10" id="KW-0472">Membrane</keyword>
<keyword evidence="10" id="KW-1003">Cell membrane</keyword>
<evidence type="ECO:0000256" key="1">
    <source>
        <dbReference type="ARBA" id="ARBA00004141"/>
    </source>
</evidence>
<dbReference type="InterPro" id="IPR005667">
    <property type="entry name" value="Sulph_transpt2"/>
</dbReference>
<dbReference type="Proteomes" id="UP000570361">
    <property type="component" value="Unassembled WGS sequence"/>
</dbReference>
<dbReference type="NCBIfam" id="TIGR02139">
    <property type="entry name" value="permease_CysT"/>
    <property type="match status" value="1"/>
</dbReference>
<dbReference type="NCBIfam" id="TIGR02141">
    <property type="entry name" value="modB_ABC"/>
    <property type="match status" value="1"/>
</dbReference>
<feature type="transmembrane region" description="Helical" evidence="10">
    <location>
        <begin position="210"/>
        <end position="232"/>
    </location>
</feature>
<dbReference type="GO" id="GO:0015419">
    <property type="term" value="F:ABC-type sulfate transporter activity"/>
    <property type="evidence" value="ECO:0007669"/>
    <property type="project" value="InterPro"/>
</dbReference>
<sequence>MNNLFRNRWWSFGFRTTIMLYFILLIVLPIIGIYGQSFRSGWGPFWESVSDPLAWKAVLLTLKLAIIATIINIFLGTMIGWSLIRYRFPGRRLLNSLVDLPFALPTAVGGLMILLLLGPNSLVGSLAQGLGFDIVFHEPAIVVAMVFVTFPFVIRAVQPLLEELDKSEEEAAYTLGASKTRAFFQVIFPTMLPGISSGAMLAFSRALAEFGAVVLVAGNIPGKTLIASVYIFGEIESDNPQGAAAVSVMLLTLSFVILWAVNLVQSRRLGK</sequence>
<evidence type="ECO:0000256" key="4">
    <source>
        <dbReference type="ARBA" id="ARBA00022505"/>
    </source>
</evidence>
<proteinExistence type="inferred from homology"/>
<comment type="function">
    <text evidence="10">Part of the binding-protein-dependent transport system for molybdenum; probably responsible for the translocation of the substrate across the membrane.</text>
</comment>
<dbReference type="RefSeq" id="WP_246427884.1">
    <property type="nucleotide sequence ID" value="NZ_JACHXK010000015.1"/>
</dbReference>
<dbReference type="InterPro" id="IPR011867">
    <property type="entry name" value="ModB_ABC"/>
</dbReference>